<evidence type="ECO:0000313" key="6">
    <source>
        <dbReference type="Proteomes" id="UP000056905"/>
    </source>
</evidence>
<dbReference type="InterPro" id="IPR001753">
    <property type="entry name" value="Enoyl-CoA_hydra/iso"/>
</dbReference>
<keyword evidence="2" id="KW-0443">Lipid metabolism</keyword>
<dbReference type="EMBL" id="CP013002">
    <property type="protein sequence ID" value="ALL12390.1"/>
    <property type="molecule type" value="Genomic_DNA"/>
</dbReference>
<organism evidence="5 6">
    <name type="scientific">Caulobacter henricii</name>
    <dbReference type="NCBI Taxonomy" id="69395"/>
    <lineage>
        <taxon>Bacteria</taxon>
        <taxon>Pseudomonadati</taxon>
        <taxon>Pseudomonadota</taxon>
        <taxon>Alphaproteobacteria</taxon>
        <taxon>Caulobacterales</taxon>
        <taxon>Caulobacteraceae</taxon>
        <taxon>Caulobacter</taxon>
    </lineage>
</organism>
<evidence type="ECO:0000313" key="5">
    <source>
        <dbReference type="EMBL" id="ALL12390.1"/>
    </source>
</evidence>
<evidence type="ECO:0000256" key="2">
    <source>
        <dbReference type="ARBA" id="ARBA00023098"/>
    </source>
</evidence>
<reference evidence="5 6" key="1">
    <citation type="submission" date="2015-10" db="EMBL/GenBank/DDBJ databases">
        <title>Conservation of the essential genome among Caulobacter and Brevundimonas species.</title>
        <authorList>
            <person name="Scott D."/>
            <person name="Ely B."/>
        </authorList>
    </citation>
    <scope>NUCLEOTIDE SEQUENCE [LARGE SCALE GENOMIC DNA]</scope>
    <source>
        <strain evidence="5 6">CB4</strain>
    </source>
</reference>
<evidence type="ECO:0000256" key="3">
    <source>
        <dbReference type="ARBA" id="ARBA00023239"/>
    </source>
</evidence>
<dbReference type="InterPro" id="IPR018376">
    <property type="entry name" value="Enoyl-CoA_hyd/isom_CS"/>
</dbReference>
<dbReference type="Gene3D" id="1.10.12.10">
    <property type="entry name" value="Lyase 2-enoyl-coa Hydratase, Chain A, domain 2"/>
    <property type="match status" value="1"/>
</dbReference>
<dbReference type="AlphaFoldDB" id="A0A0P0NWX1"/>
<dbReference type="STRING" id="69395.AQ619_02895"/>
<dbReference type="PANTHER" id="PTHR11941">
    <property type="entry name" value="ENOYL-COA HYDRATASE-RELATED"/>
    <property type="match status" value="1"/>
</dbReference>
<dbReference type="OrthoDB" id="9775794at2"/>
<dbReference type="PANTHER" id="PTHR11941:SF169">
    <property type="entry name" value="(7AS)-7A-METHYL-1,5-DIOXO-2,3,5,6,7,7A-HEXAHYDRO-1H-INDENE-CARBOXYL-COA HYDROLASE"/>
    <property type="match status" value="1"/>
</dbReference>
<dbReference type="KEGG" id="chq:AQ619_02895"/>
<dbReference type="PROSITE" id="PS00166">
    <property type="entry name" value="ENOYL_COA_HYDRATASE"/>
    <property type="match status" value="1"/>
</dbReference>
<dbReference type="Gene3D" id="3.90.226.10">
    <property type="entry name" value="2-enoyl-CoA Hydratase, Chain A, domain 1"/>
    <property type="match status" value="1"/>
</dbReference>
<dbReference type="Pfam" id="PF00378">
    <property type="entry name" value="ECH_1"/>
    <property type="match status" value="1"/>
</dbReference>
<dbReference type="CDD" id="cd06558">
    <property type="entry name" value="crotonase-like"/>
    <property type="match status" value="1"/>
</dbReference>
<sequence>MTATLLVSRPQPAVVLLELDSPPANGLGMALRRGLADALETLNADPSVRAAVLTGRNGVFCAGDDLREAAGRGAGQLEAVLGFNQLMDQVEACRVPIIAAIDGWCLGGGLELALACDLRLASDRASFAASGVNIGLMASVVRLPRLIGEARAKAHLLTGASFDADRALADGLVTEVHPAGSLIPAALAVAERIASRAPLAVEAAKRAVAGQAVDLAALVASADHAEAVAAFMAKRPPVFRRV</sequence>
<protein>
    <submittedName>
        <fullName evidence="5">Enoyl-CoA hydratase</fullName>
    </submittedName>
</protein>
<dbReference type="InterPro" id="IPR014748">
    <property type="entry name" value="Enoyl-CoA_hydra_C"/>
</dbReference>
<dbReference type="SUPFAM" id="SSF52096">
    <property type="entry name" value="ClpP/crotonase"/>
    <property type="match status" value="1"/>
</dbReference>
<proteinExistence type="inferred from homology"/>
<dbReference type="InterPro" id="IPR029045">
    <property type="entry name" value="ClpP/crotonase-like_dom_sf"/>
</dbReference>
<dbReference type="Proteomes" id="UP000056905">
    <property type="component" value="Chromosome"/>
</dbReference>
<dbReference type="GO" id="GO:0006635">
    <property type="term" value="P:fatty acid beta-oxidation"/>
    <property type="evidence" value="ECO:0007669"/>
    <property type="project" value="TreeGrafter"/>
</dbReference>
<evidence type="ECO:0000256" key="4">
    <source>
        <dbReference type="RuleBase" id="RU003707"/>
    </source>
</evidence>
<keyword evidence="3" id="KW-0456">Lyase</keyword>
<comment type="similarity">
    <text evidence="1 4">Belongs to the enoyl-CoA hydratase/isomerase family.</text>
</comment>
<name>A0A0P0NWX1_9CAUL</name>
<evidence type="ECO:0000256" key="1">
    <source>
        <dbReference type="ARBA" id="ARBA00005254"/>
    </source>
</evidence>
<keyword evidence="6" id="KW-1185">Reference proteome</keyword>
<accession>A0A0P0NWX1</accession>
<dbReference type="GO" id="GO:0016829">
    <property type="term" value="F:lyase activity"/>
    <property type="evidence" value="ECO:0007669"/>
    <property type="project" value="UniProtKB-KW"/>
</dbReference>
<gene>
    <name evidence="5" type="ORF">AQ619_02895</name>
</gene>